<dbReference type="InParanoid" id="A0A251VCC1"/>
<dbReference type="EMBL" id="MNCJ02000317">
    <property type="protein sequence ID" value="KAF5816983.1"/>
    <property type="molecule type" value="Genomic_DNA"/>
</dbReference>
<name>A0A251VCC1_HELAN</name>
<dbReference type="InterPro" id="IPR036869">
    <property type="entry name" value="J_dom_sf"/>
</dbReference>
<dbReference type="SMART" id="SM00271">
    <property type="entry name" value="DnaJ"/>
    <property type="match status" value="1"/>
</dbReference>
<dbReference type="InterPro" id="IPR051100">
    <property type="entry name" value="DnaJ_subfamily_B/C"/>
</dbReference>
<sequence>MLICEKDPYPPSYCLQESFYYRMMTRTAYNRSSNPICFFQKISQGGSIRFKNRPNVNYRWIFASWNMRWSYSRHHSWLQLLFTLLSTIFVDSNIGPKLVNGIQNNPKINFCSVSGSVSGPGLCTQEQITIVSEIVLGVDKNCTFDDVKKAYRKLSLKVHPDKNKAPGSDEAFKKVSKAFKCLSDEESRKQYDLYGFSNG</sequence>
<dbReference type="PRINTS" id="PR00625">
    <property type="entry name" value="JDOMAIN"/>
</dbReference>
<dbReference type="InterPro" id="IPR001623">
    <property type="entry name" value="DnaJ_domain"/>
</dbReference>
<feature type="domain" description="J" evidence="1">
    <location>
        <begin position="131"/>
        <end position="195"/>
    </location>
</feature>
<dbReference type="Gene3D" id="1.10.287.110">
    <property type="entry name" value="DnaJ domain"/>
    <property type="match status" value="1"/>
</dbReference>
<reference evidence="2 4" key="1">
    <citation type="journal article" date="2017" name="Nature">
        <title>The sunflower genome provides insights into oil metabolism, flowering and Asterid evolution.</title>
        <authorList>
            <person name="Badouin H."/>
            <person name="Gouzy J."/>
            <person name="Grassa C.J."/>
            <person name="Murat F."/>
            <person name="Staton S.E."/>
            <person name="Cottret L."/>
            <person name="Lelandais-Briere C."/>
            <person name="Owens G.L."/>
            <person name="Carrere S."/>
            <person name="Mayjonade B."/>
            <person name="Legrand L."/>
            <person name="Gill N."/>
            <person name="Kane N.C."/>
            <person name="Bowers J.E."/>
            <person name="Hubner S."/>
            <person name="Bellec A."/>
            <person name="Berard A."/>
            <person name="Berges H."/>
            <person name="Blanchet N."/>
            <person name="Boniface M.C."/>
            <person name="Brunel D."/>
            <person name="Catrice O."/>
            <person name="Chaidir N."/>
            <person name="Claudel C."/>
            <person name="Donnadieu C."/>
            <person name="Faraut T."/>
            <person name="Fievet G."/>
            <person name="Helmstetter N."/>
            <person name="King M."/>
            <person name="Knapp S.J."/>
            <person name="Lai Z."/>
            <person name="Le Paslier M.C."/>
            <person name="Lippi Y."/>
            <person name="Lorenzon L."/>
            <person name="Mandel J.R."/>
            <person name="Marage G."/>
            <person name="Marchand G."/>
            <person name="Marquand E."/>
            <person name="Bret-Mestries E."/>
            <person name="Morien E."/>
            <person name="Nambeesan S."/>
            <person name="Nguyen T."/>
            <person name="Pegot-Espagnet P."/>
            <person name="Pouilly N."/>
            <person name="Raftis F."/>
            <person name="Sallet E."/>
            <person name="Schiex T."/>
            <person name="Thomas J."/>
            <person name="Vandecasteele C."/>
            <person name="Vares D."/>
            <person name="Vear F."/>
            <person name="Vautrin S."/>
            <person name="Crespi M."/>
            <person name="Mangin B."/>
            <person name="Burke J.M."/>
            <person name="Salse J."/>
            <person name="Munos S."/>
            <person name="Vincourt P."/>
            <person name="Rieseberg L.H."/>
            <person name="Langlade N.B."/>
        </authorList>
    </citation>
    <scope>NUCLEOTIDE SEQUENCE [LARGE SCALE GENOMIC DNA]</scope>
    <source>
        <strain evidence="4">cv. SF193</strain>
        <tissue evidence="2">Leaves</tissue>
    </source>
</reference>
<proteinExistence type="predicted"/>
<dbReference type="PANTHER" id="PTHR43908">
    <property type="entry name" value="AT29763P-RELATED"/>
    <property type="match status" value="1"/>
</dbReference>
<dbReference type="CDD" id="cd06257">
    <property type="entry name" value="DnaJ"/>
    <property type="match status" value="1"/>
</dbReference>
<evidence type="ECO:0000313" key="4">
    <source>
        <dbReference type="Proteomes" id="UP000215914"/>
    </source>
</evidence>
<gene>
    <name evidence="3" type="ORF">HannXRQ_Chr02g0032611</name>
    <name evidence="2" type="ORF">HanXRQr2_Chr02g0047811</name>
</gene>
<keyword evidence="4" id="KW-1185">Reference proteome</keyword>
<dbReference type="Proteomes" id="UP000215914">
    <property type="component" value="Chromosome 2"/>
</dbReference>
<dbReference type="Gramene" id="mRNA:HanXRQr2_Chr02g0047811">
    <property type="protein sequence ID" value="mRNA:HanXRQr2_Chr02g0047811"/>
    <property type="gene ID" value="HanXRQr2_Chr02g0047811"/>
</dbReference>
<dbReference type="OrthoDB" id="10250354at2759"/>
<reference evidence="2" key="3">
    <citation type="submission" date="2020-06" db="EMBL/GenBank/DDBJ databases">
        <title>Helianthus annuus Genome sequencing and assembly Release 2.</title>
        <authorList>
            <person name="Gouzy J."/>
            <person name="Langlade N."/>
            <person name="Munos S."/>
        </authorList>
    </citation>
    <scope>NUCLEOTIDE SEQUENCE</scope>
    <source>
        <tissue evidence="2">Leaves</tissue>
    </source>
</reference>
<protein>
    <submittedName>
        <fullName evidence="2">DnaJ domain, Chaperone J-domain superfamily</fullName>
    </submittedName>
    <submittedName>
        <fullName evidence="3">Putative dnaJ domain-containing protein</fullName>
    </submittedName>
</protein>
<dbReference type="PANTHER" id="PTHR43908:SF12">
    <property type="entry name" value="DNAJ DOMAIN, CHAPERONE J-DOMAIN SUPERFAMILY"/>
    <property type="match status" value="1"/>
</dbReference>
<accession>A0A251VCC1</accession>
<reference evidence="3" key="2">
    <citation type="submission" date="2017-02" db="EMBL/GenBank/DDBJ databases">
        <title>Sunflower complete genome.</title>
        <authorList>
            <person name="Langlade N."/>
            <person name="Munos S."/>
        </authorList>
    </citation>
    <scope>NUCLEOTIDE SEQUENCE [LARGE SCALE GENOMIC DNA]</scope>
    <source>
        <tissue evidence="3">Leaves</tissue>
    </source>
</reference>
<evidence type="ECO:0000259" key="1">
    <source>
        <dbReference type="PROSITE" id="PS50076"/>
    </source>
</evidence>
<evidence type="ECO:0000313" key="2">
    <source>
        <dbReference type="EMBL" id="KAF5816983.1"/>
    </source>
</evidence>
<dbReference type="Pfam" id="PF00226">
    <property type="entry name" value="DnaJ"/>
    <property type="match status" value="1"/>
</dbReference>
<dbReference type="PROSITE" id="PS50076">
    <property type="entry name" value="DNAJ_2"/>
    <property type="match status" value="1"/>
</dbReference>
<dbReference type="STRING" id="4232.A0A251VCC1"/>
<dbReference type="SUPFAM" id="SSF46565">
    <property type="entry name" value="Chaperone J-domain"/>
    <property type="match status" value="1"/>
</dbReference>
<dbReference type="AlphaFoldDB" id="A0A251VCC1"/>
<dbReference type="EMBL" id="CM007891">
    <property type="protein sequence ID" value="OTG33248.1"/>
    <property type="molecule type" value="Genomic_DNA"/>
</dbReference>
<evidence type="ECO:0000313" key="3">
    <source>
        <dbReference type="EMBL" id="OTG33248.1"/>
    </source>
</evidence>
<organism evidence="3 4">
    <name type="scientific">Helianthus annuus</name>
    <name type="common">Common sunflower</name>
    <dbReference type="NCBI Taxonomy" id="4232"/>
    <lineage>
        <taxon>Eukaryota</taxon>
        <taxon>Viridiplantae</taxon>
        <taxon>Streptophyta</taxon>
        <taxon>Embryophyta</taxon>
        <taxon>Tracheophyta</taxon>
        <taxon>Spermatophyta</taxon>
        <taxon>Magnoliopsida</taxon>
        <taxon>eudicotyledons</taxon>
        <taxon>Gunneridae</taxon>
        <taxon>Pentapetalae</taxon>
        <taxon>asterids</taxon>
        <taxon>campanulids</taxon>
        <taxon>Asterales</taxon>
        <taxon>Asteraceae</taxon>
        <taxon>Asteroideae</taxon>
        <taxon>Heliantheae alliance</taxon>
        <taxon>Heliantheae</taxon>
        <taxon>Helianthus</taxon>
    </lineage>
</organism>